<name>A0ABP1QXH9_9HEXA</name>
<feature type="compositionally biased region" description="Polar residues" evidence="1">
    <location>
        <begin position="136"/>
        <end position="159"/>
    </location>
</feature>
<dbReference type="EMBL" id="CAXLJM020000049">
    <property type="protein sequence ID" value="CAL8113856.1"/>
    <property type="molecule type" value="Genomic_DNA"/>
</dbReference>
<keyword evidence="3" id="KW-1185">Reference proteome</keyword>
<feature type="region of interest" description="Disordered" evidence="1">
    <location>
        <begin position="136"/>
        <end position="163"/>
    </location>
</feature>
<dbReference type="Proteomes" id="UP001642540">
    <property type="component" value="Unassembled WGS sequence"/>
</dbReference>
<protein>
    <submittedName>
        <fullName evidence="2">Uncharacterized protein</fullName>
    </submittedName>
</protein>
<gene>
    <name evidence="2" type="ORF">ODALV1_LOCUS16203</name>
</gene>
<evidence type="ECO:0000256" key="1">
    <source>
        <dbReference type="SAM" id="MobiDB-lite"/>
    </source>
</evidence>
<accession>A0ABP1QXH9</accession>
<organism evidence="2 3">
    <name type="scientific">Orchesella dallaii</name>
    <dbReference type="NCBI Taxonomy" id="48710"/>
    <lineage>
        <taxon>Eukaryota</taxon>
        <taxon>Metazoa</taxon>
        <taxon>Ecdysozoa</taxon>
        <taxon>Arthropoda</taxon>
        <taxon>Hexapoda</taxon>
        <taxon>Collembola</taxon>
        <taxon>Entomobryomorpha</taxon>
        <taxon>Entomobryoidea</taxon>
        <taxon>Orchesellidae</taxon>
        <taxon>Orchesellinae</taxon>
        <taxon>Orchesella</taxon>
    </lineage>
</organism>
<comment type="caution">
    <text evidence="2">The sequence shown here is derived from an EMBL/GenBank/DDBJ whole genome shotgun (WGS) entry which is preliminary data.</text>
</comment>
<sequence length="277" mass="31291">MSCCAEKGNKSVVGLVGIVPESYFVKRELRERPEPYASGELKRPRLGEGPKIHDIVSSELKKLRATLKSSAGSCLSPLTSFNSINSTQNYLHYSQSHDLQILLNKVSEIESKLESLRVEKKPGEVDEKNVLGSKHALSSSRVIPTTSNQSDSNNISKLPSTRCKDDESKKEIEELLTTCLCISNNLCGQNEINYIQKLLLKIKNTFENPTFNAIDISKSKETVVVEKKNRSKPEKRKFEWGQSDFEPMIQDDQINRAKLTPRKILFTFQPQNLMDTD</sequence>
<proteinExistence type="predicted"/>
<evidence type="ECO:0000313" key="3">
    <source>
        <dbReference type="Proteomes" id="UP001642540"/>
    </source>
</evidence>
<reference evidence="2 3" key="1">
    <citation type="submission" date="2024-08" db="EMBL/GenBank/DDBJ databases">
        <authorList>
            <person name="Cucini C."/>
            <person name="Frati F."/>
        </authorList>
    </citation>
    <scope>NUCLEOTIDE SEQUENCE [LARGE SCALE GENOMIC DNA]</scope>
</reference>
<evidence type="ECO:0000313" key="2">
    <source>
        <dbReference type="EMBL" id="CAL8113856.1"/>
    </source>
</evidence>